<feature type="region of interest" description="Disordered" evidence="1">
    <location>
        <begin position="611"/>
        <end position="726"/>
    </location>
</feature>
<feature type="compositionally biased region" description="Low complexity" evidence="1">
    <location>
        <begin position="265"/>
        <end position="277"/>
    </location>
</feature>
<feature type="compositionally biased region" description="Low complexity" evidence="1">
    <location>
        <begin position="632"/>
        <end position="643"/>
    </location>
</feature>
<feature type="compositionally biased region" description="Basic and acidic residues" evidence="1">
    <location>
        <begin position="281"/>
        <end position="295"/>
    </location>
</feature>
<protein>
    <recommendedName>
        <fullName evidence="4">Inner centromere protein</fullName>
    </recommendedName>
</protein>
<feature type="compositionally biased region" description="Polar residues" evidence="1">
    <location>
        <begin position="611"/>
        <end position="630"/>
    </location>
</feature>
<evidence type="ECO:0000256" key="1">
    <source>
        <dbReference type="SAM" id="MobiDB-lite"/>
    </source>
</evidence>
<organism evidence="2 3">
    <name type="scientific">Parnassius mnemosyne</name>
    <name type="common">clouded apollo</name>
    <dbReference type="NCBI Taxonomy" id="213953"/>
    <lineage>
        <taxon>Eukaryota</taxon>
        <taxon>Metazoa</taxon>
        <taxon>Ecdysozoa</taxon>
        <taxon>Arthropoda</taxon>
        <taxon>Hexapoda</taxon>
        <taxon>Insecta</taxon>
        <taxon>Pterygota</taxon>
        <taxon>Neoptera</taxon>
        <taxon>Endopterygota</taxon>
        <taxon>Lepidoptera</taxon>
        <taxon>Glossata</taxon>
        <taxon>Ditrysia</taxon>
        <taxon>Papilionoidea</taxon>
        <taxon>Papilionidae</taxon>
        <taxon>Parnassiinae</taxon>
        <taxon>Parnassini</taxon>
        <taxon>Parnassius</taxon>
        <taxon>Driopa</taxon>
    </lineage>
</organism>
<feature type="compositionally biased region" description="Basic and acidic residues" evidence="1">
    <location>
        <begin position="232"/>
        <end position="247"/>
    </location>
</feature>
<proteinExistence type="predicted"/>
<feature type="region of interest" description="Disordered" evidence="1">
    <location>
        <begin position="568"/>
        <end position="592"/>
    </location>
</feature>
<feature type="compositionally biased region" description="Polar residues" evidence="1">
    <location>
        <begin position="133"/>
        <end position="149"/>
    </location>
</feature>
<evidence type="ECO:0008006" key="4">
    <source>
        <dbReference type="Google" id="ProtNLM"/>
    </source>
</evidence>
<feature type="compositionally biased region" description="Basic and acidic residues" evidence="1">
    <location>
        <begin position="96"/>
        <end position="106"/>
    </location>
</feature>
<feature type="compositionally biased region" description="Basic and acidic residues" evidence="1">
    <location>
        <begin position="647"/>
        <end position="686"/>
    </location>
</feature>
<feature type="compositionally biased region" description="Low complexity" evidence="1">
    <location>
        <begin position="77"/>
        <end position="88"/>
    </location>
</feature>
<keyword evidence="3" id="KW-1185">Reference proteome</keyword>
<feature type="region of interest" description="Disordered" evidence="1">
    <location>
        <begin position="525"/>
        <end position="553"/>
    </location>
</feature>
<name>A0AAV1M860_9NEOP</name>
<dbReference type="AlphaFoldDB" id="A0AAV1M860"/>
<feature type="compositionally biased region" description="Basic and acidic residues" evidence="1">
    <location>
        <begin position="577"/>
        <end position="592"/>
    </location>
</feature>
<dbReference type="EMBL" id="CAVLGL010000148">
    <property type="protein sequence ID" value="CAK1602827.1"/>
    <property type="molecule type" value="Genomic_DNA"/>
</dbReference>
<sequence>MSIFSELLSKIFEISDAYTKNFNEDLKVAFECLDKFEEEFRNAKGKAREKTIKDKINLTTLQSINEDDGEANKTPENKPNPSSSNNETANNVEKGVNSKDNEMERASKKRSKNEVDDMSSPEQDKRLKRNASVKAQSIISKQVNVNLTQKLRREDSTEKEQLKSRRRGKDDDKENTEPIPLVQVKQEKVSLPSEPMDLESLPINIEIKQEMNEDEIAMPPPTAPVPKPRKAIPKEKSEELSEEETGKRRATRTRKQTDTAPAPPVASARATRASSRASSRKQLEIEEEVPKETRPKRTRGKKIISEISIENDNHSQSTQDSAIGSPTENPRPKRTRRAQKAAEKEAEKDDAQPKEPETTSPKEERVSQPELKSPILQNKTKLNLTTKTTATKLPNEKTDKSKKANYKPDCNVEVTKAKLDRQSVEDTNVKDVLDATRVLPVSRLETPKLNATVTLNSDLDKTVVLPNGVCNHVSLTPKNMRNLNETVVIEPCNRETMVLDKPKNVAMDATVVLERLPQTAQLTDDNSLLTDDSDTPEVHTPPKGIAAAQPSSAVKEKVQQFEELASRITRTKTRAMAKKDEPVENHTPPDKISKTVLSAEQLNKMNNLIFNGKASQTSRSASKPISSIPTMKSHLSSSTSKLSGINKAKEAAEERQKKEKEDARRKKEAILEAKRELQRRKREEKMAAAAAAREAAEKERRAAMEAAVKERMEKQAHADQGKLERLKEAERKKLELARKVAETEERRRAEEQARLQRLAEEQKRAEAARRKQQEEAEIVKKEAATMAKEMEKRHKEYIEKQKMKLKMDGDRTTPLKSCLTGGVTVQEPVYMADGFQYLNSDSEEEAPEHPVPSWSTSKARRQRLYIQARISNAIVDRLFSVRAHTPDLRDIFPGIERARLKRTSSAVWRTPPSMDSRYKT</sequence>
<feature type="compositionally biased region" description="Low complexity" evidence="1">
    <location>
        <begin position="376"/>
        <end position="393"/>
    </location>
</feature>
<feature type="compositionally biased region" description="Basic and acidic residues" evidence="1">
    <location>
        <begin position="694"/>
        <end position="726"/>
    </location>
</feature>
<reference evidence="2 3" key="1">
    <citation type="submission" date="2023-11" db="EMBL/GenBank/DDBJ databases">
        <authorList>
            <person name="Hedman E."/>
            <person name="Englund M."/>
            <person name="Stromberg M."/>
            <person name="Nyberg Akerstrom W."/>
            <person name="Nylinder S."/>
            <person name="Jareborg N."/>
            <person name="Kallberg Y."/>
            <person name="Kronander E."/>
        </authorList>
    </citation>
    <scope>NUCLEOTIDE SEQUENCE [LARGE SCALE GENOMIC DNA]</scope>
</reference>
<feature type="compositionally biased region" description="Basic and acidic residues" evidence="1">
    <location>
        <begin position="340"/>
        <end position="367"/>
    </location>
</feature>
<accession>A0AAV1M860</accession>
<dbReference type="Proteomes" id="UP001314205">
    <property type="component" value="Unassembled WGS sequence"/>
</dbReference>
<comment type="caution">
    <text evidence="2">The sequence shown here is derived from an EMBL/GenBank/DDBJ whole genome shotgun (WGS) entry which is preliminary data.</text>
</comment>
<feature type="region of interest" description="Disordered" evidence="1">
    <location>
        <begin position="57"/>
        <end position="405"/>
    </location>
</feature>
<evidence type="ECO:0000313" key="2">
    <source>
        <dbReference type="EMBL" id="CAK1602827.1"/>
    </source>
</evidence>
<feature type="compositionally biased region" description="Polar residues" evidence="1">
    <location>
        <begin position="308"/>
        <end position="328"/>
    </location>
</feature>
<gene>
    <name evidence="2" type="ORF">PARMNEM_LOCUS21269</name>
</gene>
<evidence type="ECO:0000313" key="3">
    <source>
        <dbReference type="Proteomes" id="UP001314205"/>
    </source>
</evidence>
<feature type="compositionally biased region" description="Basic and acidic residues" evidence="1">
    <location>
        <begin position="151"/>
        <end position="176"/>
    </location>
</feature>